<accession>A0A1Y3BHB1</accession>
<feature type="non-terminal residue" evidence="8">
    <location>
        <position position="294"/>
    </location>
</feature>
<dbReference type="GO" id="GO:0006096">
    <property type="term" value="P:glycolytic process"/>
    <property type="evidence" value="ECO:0007669"/>
    <property type="project" value="UniProtKB-KW"/>
</dbReference>
<dbReference type="GO" id="GO:0046872">
    <property type="term" value="F:metal ion binding"/>
    <property type="evidence" value="ECO:0007669"/>
    <property type="project" value="UniProtKB-KW"/>
</dbReference>
<dbReference type="SUPFAM" id="SSF53613">
    <property type="entry name" value="Ribokinase-like"/>
    <property type="match status" value="1"/>
</dbReference>
<dbReference type="InterPro" id="IPR007666">
    <property type="entry name" value="ADP_PFK/GK"/>
</dbReference>
<dbReference type="PANTHER" id="PTHR21208">
    <property type="entry name" value="ADP-DEPENDENT GLUCOKINASE"/>
    <property type="match status" value="1"/>
</dbReference>
<protein>
    <submittedName>
        <fullName evidence="8">Uncharacterized protein</fullName>
    </submittedName>
</protein>
<dbReference type="Gene3D" id="3.40.1190.20">
    <property type="match status" value="1"/>
</dbReference>
<keyword evidence="9" id="KW-1185">Reference proteome</keyword>
<organism evidence="8 9">
    <name type="scientific">Euroglyphus maynei</name>
    <name type="common">Mayne's house dust mite</name>
    <dbReference type="NCBI Taxonomy" id="6958"/>
    <lineage>
        <taxon>Eukaryota</taxon>
        <taxon>Metazoa</taxon>
        <taxon>Ecdysozoa</taxon>
        <taxon>Arthropoda</taxon>
        <taxon>Chelicerata</taxon>
        <taxon>Arachnida</taxon>
        <taxon>Acari</taxon>
        <taxon>Acariformes</taxon>
        <taxon>Sarcoptiformes</taxon>
        <taxon>Astigmata</taxon>
        <taxon>Psoroptidia</taxon>
        <taxon>Analgoidea</taxon>
        <taxon>Pyroglyphidae</taxon>
        <taxon>Pyroglyphinae</taxon>
        <taxon>Euroglyphus</taxon>
    </lineage>
</organism>
<dbReference type="GO" id="GO:0043843">
    <property type="term" value="F:ADP-specific glucokinase activity"/>
    <property type="evidence" value="ECO:0007669"/>
    <property type="project" value="TreeGrafter"/>
</dbReference>
<dbReference type="PROSITE" id="PS51255">
    <property type="entry name" value="ADPK"/>
    <property type="match status" value="1"/>
</dbReference>
<keyword evidence="4" id="KW-0418">Kinase</keyword>
<comment type="caution">
    <text evidence="8">The sequence shown here is derived from an EMBL/GenBank/DDBJ whole genome shotgun (WGS) entry which is preliminary data.</text>
</comment>
<proteinExistence type="predicted"/>
<dbReference type="OrthoDB" id="5847021at2759"/>
<gene>
    <name evidence="8" type="ORF">BLA29_007289</name>
</gene>
<keyword evidence="6" id="KW-0324">Glycolysis</keyword>
<keyword evidence="7" id="KW-0812">Transmembrane</keyword>
<evidence type="ECO:0000313" key="8">
    <source>
        <dbReference type="EMBL" id="OTF79537.1"/>
    </source>
</evidence>
<name>A0A1Y3BHB1_EURMA</name>
<evidence type="ECO:0000256" key="1">
    <source>
        <dbReference type="ARBA" id="ARBA00022490"/>
    </source>
</evidence>
<dbReference type="PANTHER" id="PTHR21208:SF1">
    <property type="entry name" value="ADP-DEPENDENT GLUCOKINASE"/>
    <property type="match status" value="1"/>
</dbReference>
<dbReference type="InterPro" id="IPR029056">
    <property type="entry name" value="Ribokinase-like"/>
</dbReference>
<sequence>MAKKIQSKQQSSVHFLVKHLWKLSLLFLLISIGIYYLIINEYHHEISSNSKLLNSNNKIKDFLYETLYTLSFSTNVIYNKFFSNNNNNRARYNVILEQLLKAEQNVSIAKSSRIAIGLGVCTDLVIRALDVLDQFQSSPIDEPKPHDHIDSWNKFLELFAYYFQRGAASERYIQSKEAYNKLINLIDERKIPKKEAIGSNAPLISIRFAQEGFENILLGAQITDKLSKKFPNTIQISGPIIDQDDYHVILEYNTNDQWNQYESPRANRLIVHSDDNNVKLLSRITFFEQFIHFQ</sequence>
<dbReference type="Proteomes" id="UP000194236">
    <property type="component" value="Unassembled WGS sequence"/>
</dbReference>
<dbReference type="GO" id="GO:0005783">
    <property type="term" value="C:endoplasmic reticulum"/>
    <property type="evidence" value="ECO:0007669"/>
    <property type="project" value="TreeGrafter"/>
</dbReference>
<dbReference type="GO" id="GO:0006006">
    <property type="term" value="P:glucose metabolic process"/>
    <property type="evidence" value="ECO:0007669"/>
    <property type="project" value="TreeGrafter"/>
</dbReference>
<evidence type="ECO:0000256" key="3">
    <source>
        <dbReference type="ARBA" id="ARBA00022723"/>
    </source>
</evidence>
<evidence type="ECO:0000313" key="9">
    <source>
        <dbReference type="Proteomes" id="UP000194236"/>
    </source>
</evidence>
<keyword evidence="7" id="KW-0472">Membrane</keyword>
<dbReference type="EMBL" id="MUJZ01022589">
    <property type="protein sequence ID" value="OTF79537.1"/>
    <property type="molecule type" value="Genomic_DNA"/>
</dbReference>
<reference evidence="8 9" key="1">
    <citation type="submission" date="2017-03" db="EMBL/GenBank/DDBJ databases">
        <title>Genome Survey of Euroglyphus maynei.</title>
        <authorList>
            <person name="Arlian L.G."/>
            <person name="Morgan M.S."/>
            <person name="Rider S.D."/>
        </authorList>
    </citation>
    <scope>NUCLEOTIDE SEQUENCE [LARGE SCALE GENOMIC DNA]</scope>
    <source>
        <strain evidence="8">Arlian Lab</strain>
        <tissue evidence="8">Whole body</tissue>
    </source>
</reference>
<dbReference type="AlphaFoldDB" id="A0A1Y3BHB1"/>
<feature type="transmembrane region" description="Helical" evidence="7">
    <location>
        <begin position="20"/>
        <end position="38"/>
    </location>
</feature>
<keyword evidence="1" id="KW-0963">Cytoplasm</keyword>
<keyword evidence="5" id="KW-0460">Magnesium</keyword>
<keyword evidence="7" id="KW-1133">Transmembrane helix</keyword>
<keyword evidence="2" id="KW-0808">Transferase</keyword>
<evidence type="ECO:0000256" key="2">
    <source>
        <dbReference type="ARBA" id="ARBA00022679"/>
    </source>
</evidence>
<evidence type="ECO:0000256" key="4">
    <source>
        <dbReference type="ARBA" id="ARBA00022777"/>
    </source>
</evidence>
<keyword evidence="3" id="KW-0479">Metal-binding</keyword>
<evidence type="ECO:0000256" key="6">
    <source>
        <dbReference type="ARBA" id="ARBA00023152"/>
    </source>
</evidence>
<evidence type="ECO:0000256" key="5">
    <source>
        <dbReference type="ARBA" id="ARBA00022842"/>
    </source>
</evidence>
<evidence type="ECO:0000256" key="7">
    <source>
        <dbReference type="SAM" id="Phobius"/>
    </source>
</evidence>
<dbReference type="Pfam" id="PF04587">
    <property type="entry name" value="ADP_PFK_GK"/>
    <property type="match status" value="1"/>
</dbReference>